<protein>
    <submittedName>
        <fullName evidence="2">TRAP-type transport system, substrate-binding protein</fullName>
    </submittedName>
</protein>
<evidence type="ECO:0000313" key="3">
    <source>
        <dbReference type="Proteomes" id="UP000001520"/>
    </source>
</evidence>
<feature type="signal peptide" evidence="1">
    <location>
        <begin position="1"/>
        <end position="21"/>
    </location>
</feature>
<dbReference type="KEGG" id="ddf:DEFDS_1847"/>
<dbReference type="Gene3D" id="3.40.190.10">
    <property type="entry name" value="Periplasmic binding protein-like II"/>
    <property type="match status" value="2"/>
</dbReference>
<dbReference type="RefSeq" id="WP_013008547.1">
    <property type="nucleotide sequence ID" value="NC_013939.1"/>
</dbReference>
<dbReference type="PANTHER" id="PTHR42941:SF1">
    <property type="entry name" value="SLL1037 PROTEIN"/>
    <property type="match status" value="1"/>
</dbReference>
<feature type="chain" id="PRO_5003048863" evidence="1">
    <location>
        <begin position="22"/>
        <end position="331"/>
    </location>
</feature>
<dbReference type="HOGENOM" id="CLU_033215_0_1_0"/>
<dbReference type="eggNOG" id="COG2358">
    <property type="taxonomic scope" value="Bacteria"/>
</dbReference>
<sequence>MKKFLSLIAILLFVVSVSPDAFSRMKFVTIGTGGVTGVYYPTGGAIGRIVNKKSKVYGLKVTVESTGGSVYNINAVLSGDLEFGIAQSDRQYQAWHGLAEWKDKGPQKDLRSVFSIHPESITLIARADAGINSPADLKGKRVNIGNPGSGQLQNSKDVLTAYGLSENDIQAEYAKAVEAPGLLQDERIDAFFYTVGHPNGNIKEATSGRIKVKLVPIAGEGAEKLVTKYPYYAKSVIPVKFYPNAVNKEDVPSVGVKATFITSRKVDPKIVYAITKEVFENFDKFKKLHPAYTVLTKENMLQGLTAPIHRGALKYYKESGLIKYIRKDLIQ</sequence>
<proteinExistence type="predicted"/>
<accession>D3P9B2</accession>
<dbReference type="OrthoDB" id="9776669at2"/>
<dbReference type="Proteomes" id="UP000001520">
    <property type="component" value="Chromosome"/>
</dbReference>
<name>D3P9B2_DEFDS</name>
<dbReference type="InterPro" id="IPR011852">
    <property type="entry name" value="TRAP_TAXI"/>
</dbReference>
<reference evidence="2 3" key="1">
    <citation type="journal article" date="2010" name="DNA Res.">
        <title>Bacterial lifestyle in a deep-sea hydrothermal vent chimney revealed by the genome sequence of the thermophilic bacterium Deferribacter desulfuricans SSM1.</title>
        <authorList>
            <person name="Takaki Y."/>
            <person name="Shimamura S."/>
            <person name="Nakagawa S."/>
            <person name="Fukuhara Y."/>
            <person name="Horikawa H."/>
            <person name="Ankai A."/>
            <person name="Harada T."/>
            <person name="Hosoyama A."/>
            <person name="Oguchi A."/>
            <person name="Fukui S."/>
            <person name="Fujita N."/>
            <person name="Takami H."/>
            <person name="Takai K."/>
        </authorList>
    </citation>
    <scope>NUCLEOTIDE SEQUENCE [LARGE SCALE GENOMIC DNA]</scope>
    <source>
        <strain evidence="3">DSM 14783 / JCM 11476 / NBRC 101012 / SSM1</strain>
    </source>
</reference>
<dbReference type="STRING" id="639282.DEFDS_1847"/>
<keyword evidence="1" id="KW-0732">Signal</keyword>
<evidence type="ECO:0000313" key="2">
    <source>
        <dbReference type="EMBL" id="BAI81302.1"/>
    </source>
</evidence>
<dbReference type="EMBL" id="AP011529">
    <property type="protein sequence ID" value="BAI81302.1"/>
    <property type="molecule type" value="Genomic_DNA"/>
</dbReference>
<organism evidence="2 3">
    <name type="scientific">Deferribacter desulfuricans (strain DSM 14783 / JCM 11476 / NBRC 101012 / SSM1)</name>
    <dbReference type="NCBI Taxonomy" id="639282"/>
    <lineage>
        <taxon>Bacteria</taxon>
        <taxon>Pseudomonadati</taxon>
        <taxon>Deferribacterota</taxon>
        <taxon>Deferribacteres</taxon>
        <taxon>Deferribacterales</taxon>
        <taxon>Deferribacteraceae</taxon>
        <taxon>Deferribacter</taxon>
    </lineage>
</organism>
<dbReference type="SUPFAM" id="SSF53850">
    <property type="entry name" value="Periplasmic binding protein-like II"/>
    <property type="match status" value="1"/>
</dbReference>
<dbReference type="AlphaFoldDB" id="D3P9B2"/>
<evidence type="ECO:0000256" key="1">
    <source>
        <dbReference type="SAM" id="SignalP"/>
    </source>
</evidence>
<dbReference type="Pfam" id="PF16868">
    <property type="entry name" value="NMT1_3"/>
    <property type="match status" value="1"/>
</dbReference>
<dbReference type="CDD" id="cd13568">
    <property type="entry name" value="PBP2_TAXI_TRAP_like_3"/>
    <property type="match status" value="1"/>
</dbReference>
<dbReference type="NCBIfam" id="TIGR02122">
    <property type="entry name" value="TRAP_TAXI"/>
    <property type="match status" value="1"/>
</dbReference>
<keyword evidence="3" id="KW-1185">Reference proteome</keyword>
<dbReference type="PANTHER" id="PTHR42941">
    <property type="entry name" value="SLL1037 PROTEIN"/>
    <property type="match status" value="1"/>
</dbReference>
<gene>
    <name evidence="2" type="ordered locus">DEFDS_1847</name>
</gene>